<protein>
    <recommendedName>
        <fullName evidence="1">ABC-three component systems C-terminal domain-containing protein</fullName>
    </recommendedName>
</protein>
<feature type="domain" description="ABC-three component systems C-terminal" evidence="1">
    <location>
        <begin position="267"/>
        <end position="390"/>
    </location>
</feature>
<dbReference type="AlphaFoldDB" id="A0A1W6K688"/>
<name>A0A1W6K688_9GAMM</name>
<dbReference type="RefSeq" id="WP_085679000.1">
    <property type="nucleotide sequence ID" value="NZ_CP020931.1"/>
</dbReference>
<dbReference type="Proteomes" id="UP000193100">
    <property type="component" value="Chromosome"/>
</dbReference>
<dbReference type="GeneID" id="77254801"/>
<gene>
    <name evidence="2" type="ORF">MARSALSMR5_00814</name>
</gene>
<organism evidence="2 3">
    <name type="scientific">Marinobacter salarius</name>
    <dbReference type="NCBI Taxonomy" id="1420917"/>
    <lineage>
        <taxon>Bacteria</taxon>
        <taxon>Pseudomonadati</taxon>
        <taxon>Pseudomonadota</taxon>
        <taxon>Gammaproteobacteria</taxon>
        <taxon>Pseudomonadales</taxon>
        <taxon>Marinobacteraceae</taxon>
        <taxon>Marinobacter</taxon>
    </lineage>
</organism>
<dbReference type="Pfam" id="PF20283">
    <property type="entry name" value="CTD7"/>
    <property type="match status" value="1"/>
</dbReference>
<dbReference type="EMBL" id="CP020931">
    <property type="protein sequence ID" value="ARM82911.1"/>
    <property type="molecule type" value="Genomic_DNA"/>
</dbReference>
<evidence type="ECO:0000313" key="3">
    <source>
        <dbReference type="Proteomes" id="UP000193100"/>
    </source>
</evidence>
<accession>A0A1W6K688</accession>
<proteinExistence type="predicted"/>
<evidence type="ECO:0000313" key="2">
    <source>
        <dbReference type="EMBL" id="ARM82911.1"/>
    </source>
</evidence>
<reference evidence="2 3" key="1">
    <citation type="submission" date="2017-04" db="EMBL/GenBank/DDBJ databases">
        <title>Genome Sequence of Marinobacter salarius strain SMR5 Isolated from a culture of the Diatom Skeletonema marinoi.</title>
        <authorList>
            <person name="Topel M."/>
            <person name="Pinder M.I.M."/>
            <person name="Johansson O.N."/>
            <person name="Kourtchenko O."/>
            <person name="Godhe A."/>
            <person name="Clarke A.K."/>
        </authorList>
    </citation>
    <scope>NUCLEOTIDE SEQUENCE [LARGE SCALE GENOMIC DNA]</scope>
    <source>
        <strain evidence="2 3">SMR5</strain>
    </source>
</reference>
<evidence type="ECO:0000259" key="1">
    <source>
        <dbReference type="Pfam" id="PF20283"/>
    </source>
</evidence>
<dbReference type="InterPro" id="IPR046913">
    <property type="entry name" value="ABC-3C_CTD7"/>
</dbReference>
<sequence>MSGLDSFDASSSALGYIYQVRYALLLALQKINMVEDPDDCLVSIEKIDDISFHSQGTPDELLQSKHHAKQGNLTDRSPDIWKTVRVWSEYLLKKPTTEDVTFTLVTTQTVADGSLAHWLSPEGSIRNVGSALELMQEISEEINNVANKSSYKAFKALSPAQQRKLVGSTYVLGNAHTITNLSQELRKKLRTTVETKHIEPFLTRLEGAWFNKAIELLASTDFAAISLGELVSIIDDLRSQFLPGNLPSDFEDAFPELMDLEGDSRTFVEQLRLIDAPNSVIELAIINYYRAYEQRSRWLRENLVKPGEIGKYLARLKEEWSHHRSLQEMNSSDAEEKNPVKLGQKIYSSCQNEGARPIRRDFDAKYVARGTYQVLADKQTIGWHPDFAENLNIDNSGVA</sequence>